<name>A0A2P6MQ36_9EUKA</name>
<evidence type="ECO:0000256" key="1">
    <source>
        <dbReference type="SAM" id="MobiDB-lite"/>
    </source>
</evidence>
<feature type="compositionally biased region" description="Basic residues" evidence="1">
    <location>
        <begin position="68"/>
        <end position="77"/>
    </location>
</feature>
<dbReference type="EMBL" id="MDYQ01000540">
    <property type="protein sequence ID" value="PRP73811.1"/>
    <property type="molecule type" value="Genomic_DNA"/>
</dbReference>
<gene>
    <name evidence="2" type="ORF">PROFUN_16503</name>
</gene>
<feature type="compositionally biased region" description="Basic and acidic residues" evidence="1">
    <location>
        <begin position="55"/>
        <end position="65"/>
    </location>
</feature>
<feature type="compositionally biased region" description="Basic and acidic residues" evidence="1">
    <location>
        <begin position="479"/>
        <end position="493"/>
    </location>
</feature>
<sequence length="640" mass="74206">MWAIIPTTYLADRISCTECEGLFMSCILSSSLTCSTRCLCQTHFTRRYKYLDQRKKRREQDEQLRGIRSTKRNKHKDMRGAEEPQRTDKETLEQDRSKEAGDTLFHKKIPPDPLLSNERKDENLYSHPDKDDTSEPPEDVEVVKDLPLFDQHFDQMGWVILSWHHERNHKRHPIQWSYKTQLPPWAKTKTETSSRVSHLLSPPPWLSERDTACCWTSSIWLQQRFEPYITQTHRTYPIIRIDRELHLDVITDFISESHQLEGPWISSKEWERTTSVVQNTPKALKHLLVNLMRITDCLDLDKRQVIYSPSPRLTSTGPVRRWVISYRSHVQSHLPRTHHHVQPQGTYVIVILSGFALNQHLAAVQPSSVPLQHQVTRPTPSPRRLRRPNGYQTSHTAAKLIGSYCKRTKVEFEPELPTLMSHLMDNSSLAQQLALTSLERDFEKATRKDNVAKYIPELKMQLHQGHSGPNKGPTNSKPLRSEEKKGTEEEKRGISAKHMTNPITPPPRIRSNEYGWTNFVVDRQTVMIRFCLMLFIVPSMSEQDNNFYEITHGRLSCTHLLLVLSLTTSDDAGYVELGIFVTVDVSTAYLFATYLSKIPETCFRGVAGGRFHKDHINVAHLIDELNQVFLELEVLRYDLE</sequence>
<feature type="region of interest" description="Disordered" evidence="1">
    <location>
        <begin position="460"/>
        <end position="508"/>
    </location>
</feature>
<feature type="region of interest" description="Disordered" evidence="1">
    <location>
        <begin position="370"/>
        <end position="391"/>
    </location>
</feature>
<dbReference type="InParanoid" id="A0A2P6MQ36"/>
<reference evidence="2 3" key="1">
    <citation type="journal article" date="2018" name="Genome Biol. Evol.">
        <title>Multiple Roots of Fruiting Body Formation in Amoebozoa.</title>
        <authorList>
            <person name="Hillmann F."/>
            <person name="Forbes G."/>
            <person name="Novohradska S."/>
            <person name="Ferling I."/>
            <person name="Riege K."/>
            <person name="Groth M."/>
            <person name="Westermann M."/>
            <person name="Marz M."/>
            <person name="Spaller T."/>
            <person name="Winckler T."/>
            <person name="Schaap P."/>
            <person name="Glockner G."/>
        </authorList>
    </citation>
    <scope>NUCLEOTIDE SEQUENCE [LARGE SCALE GENOMIC DNA]</scope>
    <source>
        <strain evidence="2 3">Jena</strain>
    </source>
</reference>
<feature type="region of interest" description="Disordered" evidence="1">
    <location>
        <begin position="55"/>
        <end position="138"/>
    </location>
</feature>
<dbReference type="Proteomes" id="UP000241769">
    <property type="component" value="Unassembled WGS sequence"/>
</dbReference>
<feature type="compositionally biased region" description="Basic and acidic residues" evidence="1">
    <location>
        <begin position="78"/>
        <end position="105"/>
    </location>
</feature>
<evidence type="ECO:0000313" key="2">
    <source>
        <dbReference type="EMBL" id="PRP73811.1"/>
    </source>
</evidence>
<organism evidence="2 3">
    <name type="scientific">Planoprotostelium fungivorum</name>
    <dbReference type="NCBI Taxonomy" id="1890364"/>
    <lineage>
        <taxon>Eukaryota</taxon>
        <taxon>Amoebozoa</taxon>
        <taxon>Evosea</taxon>
        <taxon>Variosea</taxon>
        <taxon>Cavosteliida</taxon>
        <taxon>Cavosteliaceae</taxon>
        <taxon>Planoprotostelium</taxon>
    </lineage>
</organism>
<accession>A0A2P6MQ36</accession>
<comment type="caution">
    <text evidence="2">The sequence shown here is derived from an EMBL/GenBank/DDBJ whole genome shotgun (WGS) entry which is preliminary data.</text>
</comment>
<evidence type="ECO:0000313" key="3">
    <source>
        <dbReference type="Proteomes" id="UP000241769"/>
    </source>
</evidence>
<proteinExistence type="predicted"/>
<dbReference type="OrthoDB" id="5148094at2759"/>
<keyword evidence="3" id="KW-1185">Reference proteome</keyword>
<protein>
    <submittedName>
        <fullName evidence="2">Uncharacterized protein</fullName>
    </submittedName>
</protein>
<dbReference type="AlphaFoldDB" id="A0A2P6MQ36"/>
<feature type="compositionally biased region" description="Basic and acidic residues" evidence="1">
    <location>
        <begin position="117"/>
        <end position="133"/>
    </location>
</feature>